<proteinExistence type="inferred from homology"/>
<feature type="domain" description="RNA polymerase sigma factor 70 region 4 type 2" evidence="8">
    <location>
        <begin position="130"/>
        <end position="181"/>
    </location>
</feature>
<evidence type="ECO:0000256" key="2">
    <source>
        <dbReference type="ARBA" id="ARBA00023015"/>
    </source>
</evidence>
<dbReference type="InterPro" id="IPR039425">
    <property type="entry name" value="RNA_pol_sigma-70-like"/>
</dbReference>
<reference evidence="9 10" key="1">
    <citation type="submission" date="2023-07" db="EMBL/GenBank/DDBJ databases">
        <title>Comparative genomics of wheat-associated soil bacteria to identify genetic determinants of phenazine resistance.</title>
        <authorList>
            <person name="Mouncey N."/>
        </authorList>
    </citation>
    <scope>NUCLEOTIDE SEQUENCE [LARGE SCALE GENOMIC DNA]</scope>
    <source>
        <strain evidence="9 10">W4I9-1</strain>
    </source>
</reference>
<evidence type="ECO:0000256" key="4">
    <source>
        <dbReference type="ARBA" id="ARBA00023125"/>
    </source>
</evidence>
<keyword evidence="10" id="KW-1185">Reference proteome</keyword>
<evidence type="ECO:0000313" key="9">
    <source>
        <dbReference type="EMBL" id="MDQ0646596.1"/>
    </source>
</evidence>
<dbReference type="InterPro" id="IPR013249">
    <property type="entry name" value="RNA_pol_sigma70_r4_t2"/>
</dbReference>
<keyword evidence="3" id="KW-0731">Sigma factor</keyword>
<organism evidence="9 10">
    <name type="scientific">Microbacterium natoriense</name>
    <dbReference type="NCBI Taxonomy" id="284570"/>
    <lineage>
        <taxon>Bacteria</taxon>
        <taxon>Bacillati</taxon>
        <taxon>Actinomycetota</taxon>
        <taxon>Actinomycetes</taxon>
        <taxon>Micrococcales</taxon>
        <taxon>Microbacteriaceae</taxon>
        <taxon>Microbacterium</taxon>
    </lineage>
</organism>
<dbReference type="InterPro" id="IPR013324">
    <property type="entry name" value="RNA_pol_sigma_r3/r4-like"/>
</dbReference>
<dbReference type="PANTHER" id="PTHR43133">
    <property type="entry name" value="RNA POLYMERASE ECF-TYPE SIGMA FACTO"/>
    <property type="match status" value="1"/>
</dbReference>
<accession>A0AAW8ETE7</accession>
<dbReference type="EMBL" id="JAUSXV010000001">
    <property type="protein sequence ID" value="MDQ0646596.1"/>
    <property type="molecule type" value="Genomic_DNA"/>
</dbReference>
<evidence type="ECO:0000256" key="1">
    <source>
        <dbReference type="ARBA" id="ARBA00010641"/>
    </source>
</evidence>
<evidence type="ECO:0000256" key="5">
    <source>
        <dbReference type="ARBA" id="ARBA00023163"/>
    </source>
</evidence>
<dbReference type="InterPro" id="IPR014284">
    <property type="entry name" value="RNA_pol_sigma-70_dom"/>
</dbReference>
<dbReference type="Pfam" id="PF04542">
    <property type="entry name" value="Sigma70_r2"/>
    <property type="match status" value="1"/>
</dbReference>
<dbReference type="Gene3D" id="1.10.10.10">
    <property type="entry name" value="Winged helix-like DNA-binding domain superfamily/Winged helix DNA-binding domain"/>
    <property type="match status" value="1"/>
</dbReference>
<dbReference type="PANTHER" id="PTHR43133:SF8">
    <property type="entry name" value="RNA POLYMERASE SIGMA FACTOR HI_1459-RELATED"/>
    <property type="match status" value="1"/>
</dbReference>
<dbReference type="Pfam" id="PF08281">
    <property type="entry name" value="Sigma70_r4_2"/>
    <property type="match status" value="1"/>
</dbReference>
<dbReference type="AlphaFoldDB" id="A0AAW8ETE7"/>
<keyword evidence="5" id="KW-0804">Transcription</keyword>
<evidence type="ECO:0000256" key="3">
    <source>
        <dbReference type="ARBA" id="ARBA00023082"/>
    </source>
</evidence>
<dbReference type="GO" id="GO:0003677">
    <property type="term" value="F:DNA binding"/>
    <property type="evidence" value="ECO:0007669"/>
    <property type="project" value="UniProtKB-KW"/>
</dbReference>
<dbReference type="GO" id="GO:0016987">
    <property type="term" value="F:sigma factor activity"/>
    <property type="evidence" value="ECO:0007669"/>
    <property type="project" value="UniProtKB-KW"/>
</dbReference>
<name>A0AAW8ETE7_9MICO</name>
<feature type="region of interest" description="Disordered" evidence="6">
    <location>
        <begin position="201"/>
        <end position="221"/>
    </location>
</feature>
<dbReference type="Gene3D" id="1.10.1740.10">
    <property type="match status" value="1"/>
</dbReference>
<dbReference type="NCBIfam" id="TIGR02937">
    <property type="entry name" value="sigma70-ECF"/>
    <property type="match status" value="1"/>
</dbReference>
<feature type="domain" description="RNA polymerase sigma-70 region 2" evidence="7">
    <location>
        <begin position="33"/>
        <end position="97"/>
    </location>
</feature>
<evidence type="ECO:0000259" key="7">
    <source>
        <dbReference type="Pfam" id="PF04542"/>
    </source>
</evidence>
<dbReference type="SUPFAM" id="SSF88659">
    <property type="entry name" value="Sigma3 and sigma4 domains of RNA polymerase sigma factors"/>
    <property type="match status" value="1"/>
</dbReference>
<keyword evidence="4" id="KW-0238">DNA-binding</keyword>
<dbReference type="Proteomes" id="UP001244427">
    <property type="component" value="Unassembled WGS sequence"/>
</dbReference>
<evidence type="ECO:0000259" key="8">
    <source>
        <dbReference type="Pfam" id="PF08281"/>
    </source>
</evidence>
<evidence type="ECO:0000313" key="10">
    <source>
        <dbReference type="Proteomes" id="UP001244427"/>
    </source>
</evidence>
<keyword evidence="2" id="KW-0805">Transcription regulation</keyword>
<sequence>MGTVTNTSVESDDGFELVALAAEGDRAAAGAYFQKNQRLLMAMAHRISGGVLDPDDLLSEAMITVLTKWSQGTGPERYANAYVIQTMRNRVKDELRSPRSRVGEITETNAPLHDDSTEQHSADMHREYAIVRRALGLLPEDQRAVLVATVLEGRKPADLEEELGRPASAIYSLSRRARLNLRRATLRVVLEDGAPQKCRAASAELPEKVAASPEDSGESHGMHHIRTCARCRGAWSRFAAISLSLGVVTLLTVSGVLFPSGSAEAAETHSPSAHGRHATVRSVRRIGGRAGSWAVTPTRVGVTALAVGIAIVVGSIAPALMPPPPDAVFDVTATAVGERVVLNVGILIDRPWTVERMVISLPSGLFVDEAPPGWDCTPIELSETQCVVDGPSPLGGDFVIDGPGLLLRGAAYRVDLVAHADGRTLTAFESGPLEQ</sequence>
<evidence type="ECO:0000256" key="6">
    <source>
        <dbReference type="SAM" id="MobiDB-lite"/>
    </source>
</evidence>
<comment type="caution">
    <text evidence="9">The sequence shown here is derived from an EMBL/GenBank/DDBJ whole genome shotgun (WGS) entry which is preliminary data.</text>
</comment>
<dbReference type="InterPro" id="IPR007627">
    <property type="entry name" value="RNA_pol_sigma70_r2"/>
</dbReference>
<comment type="similarity">
    <text evidence="1">Belongs to the sigma-70 factor family. ECF subfamily.</text>
</comment>
<gene>
    <name evidence="9" type="ORF">QFZ53_000792</name>
</gene>
<dbReference type="RefSeq" id="WP_307293766.1">
    <property type="nucleotide sequence ID" value="NZ_JAUSXV010000001.1"/>
</dbReference>
<dbReference type="InterPro" id="IPR013325">
    <property type="entry name" value="RNA_pol_sigma_r2"/>
</dbReference>
<dbReference type="InterPro" id="IPR036388">
    <property type="entry name" value="WH-like_DNA-bd_sf"/>
</dbReference>
<dbReference type="SUPFAM" id="SSF88946">
    <property type="entry name" value="Sigma2 domain of RNA polymerase sigma factors"/>
    <property type="match status" value="1"/>
</dbReference>
<protein>
    <submittedName>
        <fullName evidence="9">RNA polymerase sigma factor (Sigma-70 family)</fullName>
    </submittedName>
</protein>
<dbReference type="GO" id="GO:0006352">
    <property type="term" value="P:DNA-templated transcription initiation"/>
    <property type="evidence" value="ECO:0007669"/>
    <property type="project" value="InterPro"/>
</dbReference>